<dbReference type="RefSeq" id="WP_012436121.1">
    <property type="nucleotide sequence ID" value="NZ_CATWDO010000003.1"/>
</dbReference>
<feature type="compositionally biased region" description="Basic and acidic residues" evidence="1">
    <location>
        <begin position="21"/>
        <end position="32"/>
    </location>
</feature>
<evidence type="ECO:0000313" key="2">
    <source>
        <dbReference type="EMBL" id="CAJ0806331.1"/>
    </source>
</evidence>
<protein>
    <submittedName>
        <fullName evidence="2">Uncharacterized protein</fullName>
    </submittedName>
</protein>
<feature type="compositionally biased region" description="Basic and acidic residues" evidence="1">
    <location>
        <begin position="39"/>
        <end position="90"/>
    </location>
</feature>
<reference evidence="2 3" key="1">
    <citation type="submission" date="2023-07" db="EMBL/GenBank/DDBJ databases">
        <authorList>
            <person name="Peeters C."/>
        </authorList>
    </citation>
    <scope>NUCLEOTIDE SEQUENCE [LARGE SCALE GENOMIC DNA]</scope>
    <source>
        <strain evidence="2 3">LMG 18095</strain>
    </source>
</reference>
<accession>A0ABM9JVX5</accession>
<gene>
    <name evidence="2" type="ORF">LMG18095_04423</name>
</gene>
<keyword evidence="3" id="KW-1185">Reference proteome</keyword>
<organism evidence="2 3">
    <name type="scientific">Ralstonia thomasii</name>
    <dbReference type="NCBI Taxonomy" id="3058596"/>
    <lineage>
        <taxon>Bacteria</taxon>
        <taxon>Pseudomonadati</taxon>
        <taxon>Pseudomonadota</taxon>
        <taxon>Betaproteobacteria</taxon>
        <taxon>Burkholderiales</taxon>
        <taxon>Burkholderiaceae</taxon>
        <taxon>Ralstonia</taxon>
    </lineage>
</organism>
<evidence type="ECO:0000313" key="3">
    <source>
        <dbReference type="Proteomes" id="UP001189773"/>
    </source>
</evidence>
<name>A0ABM9JVX5_9RALS</name>
<feature type="region of interest" description="Disordered" evidence="1">
    <location>
        <begin position="1"/>
        <end position="90"/>
    </location>
</feature>
<sequence length="90" mass="10512">MAKLDAKERNALPKNDFGLPAERKYPMEDKNHARNAKTRASEEEHKGVISKSTEEKIDKKADRVLDKGKKKESMEEFADRRNKEEKAKRR</sequence>
<evidence type="ECO:0000256" key="1">
    <source>
        <dbReference type="SAM" id="MobiDB-lite"/>
    </source>
</evidence>
<dbReference type="Proteomes" id="UP001189773">
    <property type="component" value="Unassembled WGS sequence"/>
</dbReference>
<feature type="compositionally biased region" description="Basic and acidic residues" evidence="1">
    <location>
        <begin position="1"/>
        <end position="11"/>
    </location>
</feature>
<comment type="caution">
    <text evidence="2">The sequence shown here is derived from an EMBL/GenBank/DDBJ whole genome shotgun (WGS) entry which is preliminary data.</text>
</comment>
<proteinExistence type="predicted"/>
<dbReference type="EMBL" id="CATZAR010000021">
    <property type="protein sequence ID" value="CAJ0806331.1"/>
    <property type="molecule type" value="Genomic_DNA"/>
</dbReference>